<protein>
    <recommendedName>
        <fullName evidence="7">Alpha-D-phosphohexomutase alpha/beta/alpha domain-containing protein</fullName>
    </recommendedName>
</protein>
<dbReference type="GO" id="GO:0005975">
    <property type="term" value="P:carbohydrate metabolic process"/>
    <property type="evidence" value="ECO:0007669"/>
    <property type="project" value="InterPro"/>
</dbReference>
<dbReference type="GO" id="GO:0016868">
    <property type="term" value="F:intramolecular phosphotransferase activity"/>
    <property type="evidence" value="ECO:0007669"/>
    <property type="project" value="InterPro"/>
</dbReference>
<comment type="cofactor">
    <cofactor evidence="1">
        <name>Mg(2+)</name>
        <dbReference type="ChEBI" id="CHEBI:18420"/>
    </cofactor>
</comment>
<organism evidence="8 9">
    <name type="scientific">Candidatus Colwellbacteria bacterium CG10_big_fil_rev_8_21_14_0_10_41_28</name>
    <dbReference type="NCBI Taxonomy" id="1974539"/>
    <lineage>
        <taxon>Bacteria</taxon>
        <taxon>Candidatus Colwelliibacteriota</taxon>
    </lineage>
</organism>
<dbReference type="PROSITE" id="PS00710">
    <property type="entry name" value="PGM_PMM"/>
    <property type="match status" value="1"/>
</dbReference>
<keyword evidence="6" id="KW-0413">Isomerase</keyword>
<dbReference type="Pfam" id="PF02878">
    <property type="entry name" value="PGM_PMM_I"/>
    <property type="match status" value="1"/>
</dbReference>
<keyword evidence="3" id="KW-0597">Phosphoprotein</keyword>
<evidence type="ECO:0000256" key="2">
    <source>
        <dbReference type="ARBA" id="ARBA00010231"/>
    </source>
</evidence>
<name>A0A2H0VIZ3_9BACT</name>
<keyword evidence="5" id="KW-0460">Magnesium</keyword>
<dbReference type="GO" id="GO:0000287">
    <property type="term" value="F:magnesium ion binding"/>
    <property type="evidence" value="ECO:0007669"/>
    <property type="project" value="InterPro"/>
</dbReference>
<dbReference type="Proteomes" id="UP000230776">
    <property type="component" value="Unassembled WGS sequence"/>
</dbReference>
<keyword evidence="4" id="KW-0479">Metal-binding</keyword>
<comment type="similarity">
    <text evidence="2">Belongs to the phosphohexose mutase family.</text>
</comment>
<dbReference type="PANTHER" id="PTHR43771:SF1">
    <property type="entry name" value="PHOSPHOMANNOMUTASE"/>
    <property type="match status" value="1"/>
</dbReference>
<evidence type="ECO:0000256" key="5">
    <source>
        <dbReference type="ARBA" id="ARBA00022842"/>
    </source>
</evidence>
<evidence type="ECO:0000256" key="6">
    <source>
        <dbReference type="ARBA" id="ARBA00023235"/>
    </source>
</evidence>
<dbReference type="AlphaFoldDB" id="A0A2H0VIZ3"/>
<reference evidence="9" key="1">
    <citation type="submission" date="2017-09" db="EMBL/GenBank/DDBJ databases">
        <title>Depth-based differentiation of microbial function through sediment-hosted aquifers and enrichment of novel symbionts in the deep terrestrial subsurface.</title>
        <authorList>
            <person name="Probst A.J."/>
            <person name="Ladd B."/>
            <person name="Jarett J.K."/>
            <person name="Geller-Mcgrath D.E."/>
            <person name="Sieber C.M.K."/>
            <person name="Emerson J.B."/>
            <person name="Anantharaman K."/>
            <person name="Thomas B.C."/>
            <person name="Malmstrom R."/>
            <person name="Stieglmeier M."/>
            <person name="Klingl A."/>
            <person name="Woyke T."/>
            <person name="Ryan C.M."/>
            <person name="Banfield J.F."/>
        </authorList>
    </citation>
    <scope>NUCLEOTIDE SEQUENCE [LARGE SCALE GENOMIC DNA]</scope>
</reference>
<evidence type="ECO:0000256" key="4">
    <source>
        <dbReference type="ARBA" id="ARBA00022723"/>
    </source>
</evidence>
<comment type="caution">
    <text evidence="8">The sequence shown here is derived from an EMBL/GenBank/DDBJ whole genome shotgun (WGS) entry which is preliminary data.</text>
</comment>
<dbReference type="InterPro" id="IPR016055">
    <property type="entry name" value="A-D-PHexomutase_a/b/a-I/II/III"/>
</dbReference>
<dbReference type="EMBL" id="PFAG01000022">
    <property type="protein sequence ID" value="PIR98319.1"/>
    <property type="molecule type" value="Genomic_DNA"/>
</dbReference>
<evidence type="ECO:0000256" key="3">
    <source>
        <dbReference type="ARBA" id="ARBA00022553"/>
    </source>
</evidence>
<accession>A0A2H0VIZ3</accession>
<dbReference type="InterPro" id="IPR016066">
    <property type="entry name" value="A-D-PHexomutase_CS"/>
</dbReference>
<proteinExistence type="inferred from homology"/>
<dbReference type="PANTHER" id="PTHR43771">
    <property type="entry name" value="PHOSPHOMANNOMUTASE"/>
    <property type="match status" value="1"/>
</dbReference>
<evidence type="ECO:0000313" key="9">
    <source>
        <dbReference type="Proteomes" id="UP000230776"/>
    </source>
</evidence>
<evidence type="ECO:0000259" key="7">
    <source>
        <dbReference type="Pfam" id="PF02878"/>
    </source>
</evidence>
<dbReference type="SUPFAM" id="SSF53738">
    <property type="entry name" value="Phosphoglucomutase, first 3 domains"/>
    <property type="match status" value="1"/>
</dbReference>
<feature type="domain" description="Alpha-D-phosphohexomutase alpha/beta/alpha" evidence="7">
    <location>
        <begin position="11"/>
        <end position="125"/>
    </location>
</feature>
<evidence type="ECO:0000256" key="1">
    <source>
        <dbReference type="ARBA" id="ARBA00001946"/>
    </source>
</evidence>
<evidence type="ECO:0000313" key="8">
    <source>
        <dbReference type="EMBL" id="PIR98319.1"/>
    </source>
</evidence>
<dbReference type="Gene3D" id="3.40.120.10">
    <property type="entry name" value="Alpha-D-Glucose-1,6-Bisphosphate, subunit A, domain 3"/>
    <property type="match status" value="1"/>
</dbReference>
<sequence>MTSDLKQKQSAFGKYDIRGVYPKVVDEELVYLISKALAEKKFNKERVIVGMDARESSPALYKEVIRGLHEGGVEVLEGGSMTTPMLYFLVNDLNLGGGIIVTASHNPKEYNGLKMVGRNADNISGAEVLDLIR</sequence>
<dbReference type="InterPro" id="IPR005844">
    <property type="entry name" value="A-D-PHexomutase_a/b/a-I"/>
</dbReference>
<gene>
    <name evidence="8" type="ORF">COT88_02285</name>
</gene>